<name>A0AAE1AT92_9GAST</name>
<dbReference type="Proteomes" id="UP001283361">
    <property type="component" value="Unassembled WGS sequence"/>
</dbReference>
<reference evidence="2" key="1">
    <citation type="journal article" date="2023" name="G3 (Bethesda)">
        <title>A reference genome for the long-term kleptoplast-retaining sea slug Elysia crispata morphotype clarki.</title>
        <authorList>
            <person name="Eastman K.E."/>
            <person name="Pendleton A.L."/>
            <person name="Shaikh M.A."/>
            <person name="Suttiyut T."/>
            <person name="Ogas R."/>
            <person name="Tomko P."/>
            <person name="Gavelis G."/>
            <person name="Widhalm J.R."/>
            <person name="Wisecaver J.H."/>
        </authorList>
    </citation>
    <scope>NUCLEOTIDE SEQUENCE</scope>
    <source>
        <strain evidence="2">ECLA1</strain>
    </source>
</reference>
<proteinExistence type="predicted"/>
<keyword evidence="1" id="KW-0472">Membrane</keyword>
<evidence type="ECO:0000313" key="2">
    <source>
        <dbReference type="EMBL" id="KAK3793583.1"/>
    </source>
</evidence>
<comment type="caution">
    <text evidence="2">The sequence shown here is derived from an EMBL/GenBank/DDBJ whole genome shotgun (WGS) entry which is preliminary data.</text>
</comment>
<gene>
    <name evidence="2" type="ORF">RRG08_031994</name>
</gene>
<sequence length="115" mass="12810">MYLMIEHYDSADSLDAVIGLIVTGGFFGMVASLVTLANLCFDRLGRTKIILSAAGGAAAILAGIFLMVGVIYFSTEVDPHIDYIPVGHKKYRKFLVWAGGSSCWYDDYWWCPQWF</sequence>
<dbReference type="EMBL" id="JAWDGP010001210">
    <property type="protein sequence ID" value="KAK3793583.1"/>
    <property type="molecule type" value="Genomic_DNA"/>
</dbReference>
<keyword evidence="1" id="KW-0812">Transmembrane</keyword>
<feature type="transmembrane region" description="Helical" evidence="1">
    <location>
        <begin position="49"/>
        <end position="73"/>
    </location>
</feature>
<evidence type="ECO:0000256" key="1">
    <source>
        <dbReference type="SAM" id="Phobius"/>
    </source>
</evidence>
<protein>
    <submittedName>
        <fullName evidence="2">Uncharacterized protein</fullName>
    </submittedName>
</protein>
<dbReference type="Gene3D" id="1.20.140.150">
    <property type="match status" value="1"/>
</dbReference>
<dbReference type="AlphaFoldDB" id="A0AAE1AT92"/>
<accession>A0AAE1AT92</accession>
<keyword evidence="3" id="KW-1185">Reference proteome</keyword>
<keyword evidence="1" id="KW-1133">Transmembrane helix</keyword>
<feature type="transmembrane region" description="Helical" evidence="1">
    <location>
        <begin position="16"/>
        <end position="37"/>
    </location>
</feature>
<evidence type="ECO:0000313" key="3">
    <source>
        <dbReference type="Proteomes" id="UP001283361"/>
    </source>
</evidence>
<organism evidence="2 3">
    <name type="scientific">Elysia crispata</name>
    <name type="common">lettuce slug</name>
    <dbReference type="NCBI Taxonomy" id="231223"/>
    <lineage>
        <taxon>Eukaryota</taxon>
        <taxon>Metazoa</taxon>
        <taxon>Spiralia</taxon>
        <taxon>Lophotrochozoa</taxon>
        <taxon>Mollusca</taxon>
        <taxon>Gastropoda</taxon>
        <taxon>Heterobranchia</taxon>
        <taxon>Euthyneura</taxon>
        <taxon>Panpulmonata</taxon>
        <taxon>Sacoglossa</taxon>
        <taxon>Placobranchoidea</taxon>
        <taxon>Plakobranchidae</taxon>
        <taxon>Elysia</taxon>
    </lineage>
</organism>